<evidence type="ECO:0000313" key="3">
    <source>
        <dbReference type="Proteomes" id="UP000239156"/>
    </source>
</evidence>
<protein>
    <submittedName>
        <fullName evidence="2">Uncharacterized protein</fullName>
    </submittedName>
</protein>
<sequence length="613" mass="70686">MFLIGRSRFTVSVKGSAPKPRMVAVSMEILFCVILQNFGVVRLALLPNLDAEAHVAQSSKGKIQKTIINEAAEQLPPKEYGVIPSEPSKRKEEAIRMRRARTNLESLINLLEPRPGTEFSKMKSEFEQLHFALRGLTTARVYRLSGLNPSFDTLFPKLHSPEPVPTPAPLLTDAAPPDVINHDYLPPFSLDEDLPGTGSTVSEGESRWIPDILQNFMGLTLDKLISRRTEPSQSETRESPSITVSNKDEHGGASTISTPEMRKLLAEASPPKGVLEGSHFGLVTDRILNDRIQLWNSLETKITNLKSDQTNVEEKQIIHPVDQTTLIKSLYFMGDFILRNGMMPPEFIDNIQIFKLETLQKMIEYHIELQFEWFERDFFDHLLKLCVLTDSTIEALSERDQMHVVYTTLKTIMRLAHNNMPGDEGQLSEQFAPLRHEFLQLDFLAEVDSLSSRLSDRQDAIDLHNFNNLPIVILLDYTIQFFQNPLINFPPGQTRIEFQLVYFILDFTHRYYRPLLDDIVNKMENPLGSALFEKQFKYISSWFNWYRSKDQDPSVLKQPDPSFFEIADDNRRDYVFRQWVDRVTIAIFRHDETASSSFNLWMKRPYSQSFHHF</sequence>
<comment type="caution">
    <text evidence="2">The sequence shown here is derived from an EMBL/GenBank/DDBJ whole genome shotgun (WGS) entry which is preliminary data.</text>
</comment>
<accession>A0A2S4V130</accession>
<reference evidence="2" key="1">
    <citation type="submission" date="2017-12" db="EMBL/GenBank/DDBJ databases">
        <title>Gene loss provides genomic basis for host adaptation in cereal stripe rust fungi.</title>
        <authorList>
            <person name="Xia C."/>
        </authorList>
    </citation>
    <scope>NUCLEOTIDE SEQUENCE [LARGE SCALE GENOMIC DNA]</scope>
    <source>
        <strain evidence="2">93-210</strain>
    </source>
</reference>
<organism evidence="2 3">
    <name type="scientific">Puccinia striiformis</name>
    <dbReference type="NCBI Taxonomy" id="27350"/>
    <lineage>
        <taxon>Eukaryota</taxon>
        <taxon>Fungi</taxon>
        <taxon>Dikarya</taxon>
        <taxon>Basidiomycota</taxon>
        <taxon>Pucciniomycotina</taxon>
        <taxon>Pucciniomycetes</taxon>
        <taxon>Pucciniales</taxon>
        <taxon>Pucciniaceae</taxon>
        <taxon>Puccinia</taxon>
    </lineage>
</organism>
<dbReference type="VEuPathDB" id="FungiDB:PSHT_01940"/>
<proteinExistence type="predicted"/>
<dbReference type="VEuPathDB" id="FungiDB:PSTT_11260"/>
<dbReference type="EMBL" id="PKSL01000130">
    <property type="protein sequence ID" value="POW03155.1"/>
    <property type="molecule type" value="Genomic_DNA"/>
</dbReference>
<feature type="region of interest" description="Disordered" evidence="1">
    <location>
        <begin position="227"/>
        <end position="255"/>
    </location>
</feature>
<evidence type="ECO:0000313" key="2">
    <source>
        <dbReference type="EMBL" id="POW03155.1"/>
    </source>
</evidence>
<dbReference type="Proteomes" id="UP000239156">
    <property type="component" value="Unassembled WGS sequence"/>
</dbReference>
<keyword evidence="3" id="KW-1185">Reference proteome</keyword>
<evidence type="ECO:0000256" key="1">
    <source>
        <dbReference type="SAM" id="MobiDB-lite"/>
    </source>
</evidence>
<gene>
    <name evidence="2" type="ORF">PSTT_11260</name>
</gene>
<dbReference type="AlphaFoldDB" id="A0A2S4V130"/>
<feature type="compositionally biased region" description="Basic and acidic residues" evidence="1">
    <location>
        <begin position="227"/>
        <end position="238"/>
    </location>
</feature>
<name>A0A2S4V130_9BASI</name>